<evidence type="ECO:0008006" key="6">
    <source>
        <dbReference type="Google" id="ProtNLM"/>
    </source>
</evidence>
<name>A0A7U7J327_9GAMM</name>
<keyword evidence="5" id="KW-1185">Reference proteome</keyword>
<dbReference type="Proteomes" id="UP000019184">
    <property type="component" value="Unassembled WGS sequence"/>
</dbReference>
<proteinExistence type="predicted"/>
<protein>
    <recommendedName>
        <fullName evidence="6">DNA methylase N-4/N-6 domain-containing protein</fullName>
    </recommendedName>
</protein>
<evidence type="ECO:0000313" key="4">
    <source>
        <dbReference type="EMBL" id="CDH44819.1"/>
    </source>
</evidence>
<dbReference type="InterPro" id="IPR029063">
    <property type="entry name" value="SAM-dependent_MTases_sf"/>
</dbReference>
<feature type="region of interest" description="Disordered" evidence="3">
    <location>
        <begin position="53"/>
        <end position="72"/>
    </location>
</feature>
<organism evidence="4 5">
    <name type="scientific">Candidatus Contendobacter odensis Run_B_J11</name>
    <dbReference type="NCBI Taxonomy" id="1400861"/>
    <lineage>
        <taxon>Bacteria</taxon>
        <taxon>Pseudomonadati</taxon>
        <taxon>Pseudomonadota</taxon>
        <taxon>Gammaproteobacteria</taxon>
        <taxon>Candidatus Competibacteraceae</taxon>
        <taxon>Candidatus Contendibacter</taxon>
    </lineage>
</organism>
<evidence type="ECO:0000256" key="1">
    <source>
        <dbReference type="ARBA" id="ARBA00022603"/>
    </source>
</evidence>
<dbReference type="Gene3D" id="3.40.50.150">
    <property type="entry name" value="Vaccinia Virus protein VP39"/>
    <property type="match status" value="1"/>
</dbReference>
<comment type="caution">
    <text evidence="4">The sequence shown here is derived from an EMBL/GenBank/DDBJ whole genome shotgun (WGS) entry which is preliminary data.</text>
</comment>
<gene>
    <name evidence="4" type="ORF">BN874_1910003</name>
</gene>
<dbReference type="EMBL" id="CBTK010000103">
    <property type="protein sequence ID" value="CDH44819.1"/>
    <property type="molecule type" value="Genomic_DNA"/>
</dbReference>
<evidence type="ECO:0000313" key="5">
    <source>
        <dbReference type="Proteomes" id="UP000019184"/>
    </source>
</evidence>
<dbReference type="GO" id="GO:0003676">
    <property type="term" value="F:nucleic acid binding"/>
    <property type="evidence" value="ECO:0007669"/>
    <property type="project" value="InterPro"/>
</dbReference>
<dbReference type="PROSITE" id="PS00092">
    <property type="entry name" value="N6_MTASE"/>
    <property type="match status" value="1"/>
</dbReference>
<dbReference type="GO" id="GO:0032259">
    <property type="term" value="P:methylation"/>
    <property type="evidence" value="ECO:0007669"/>
    <property type="project" value="UniProtKB-KW"/>
</dbReference>
<evidence type="ECO:0000256" key="3">
    <source>
        <dbReference type="SAM" id="MobiDB-lite"/>
    </source>
</evidence>
<dbReference type="AlphaFoldDB" id="A0A7U7J327"/>
<accession>A0A7U7J327</accession>
<sequence>MPMPQLVLIGNATLYFGDCLELLPHLQRSGCVDAIVSDPPYGIGFQCGAKPGNGLGRNDSSNTTRIETSKRF</sequence>
<dbReference type="SUPFAM" id="SSF53335">
    <property type="entry name" value="S-adenosyl-L-methionine-dependent methyltransferases"/>
    <property type="match status" value="1"/>
</dbReference>
<reference evidence="4 5" key="1">
    <citation type="journal article" date="2014" name="ISME J.">
        <title>Candidatus Competibacter-lineage genomes retrieved from metagenomes reveal functional metabolic diversity.</title>
        <authorList>
            <person name="McIlroy S.J."/>
            <person name="Albertsen M."/>
            <person name="Andresen E.K."/>
            <person name="Saunders A.M."/>
            <person name="Kristiansen R."/>
            <person name="Stokholm-Bjerregaard M."/>
            <person name="Nielsen K.L."/>
            <person name="Nielsen P.H."/>
        </authorList>
    </citation>
    <scope>NUCLEOTIDE SEQUENCE [LARGE SCALE GENOMIC DNA]</scope>
    <source>
        <strain evidence="4 5">Run_B_J11</strain>
    </source>
</reference>
<keyword evidence="2" id="KW-0808">Transferase</keyword>
<dbReference type="InterPro" id="IPR002052">
    <property type="entry name" value="DNA_methylase_N6_adenine_CS"/>
</dbReference>
<dbReference type="GO" id="GO:0008168">
    <property type="term" value="F:methyltransferase activity"/>
    <property type="evidence" value="ECO:0007669"/>
    <property type="project" value="UniProtKB-KW"/>
</dbReference>
<keyword evidence="1" id="KW-0489">Methyltransferase</keyword>
<evidence type="ECO:0000256" key="2">
    <source>
        <dbReference type="ARBA" id="ARBA00022679"/>
    </source>
</evidence>